<dbReference type="InterPro" id="IPR004805">
    <property type="entry name" value="DnaE2/DnaE/PolC"/>
</dbReference>
<dbReference type="EC" id="2.7.7.7" evidence="3"/>
<dbReference type="InterPro" id="IPR040982">
    <property type="entry name" value="DNA_pol3_finger"/>
</dbReference>
<dbReference type="NCBIfam" id="TIGR00594">
    <property type="entry name" value="polc"/>
    <property type="match status" value="1"/>
</dbReference>
<evidence type="ECO:0000256" key="5">
    <source>
        <dbReference type="ARBA" id="ARBA00022679"/>
    </source>
</evidence>
<keyword evidence="7" id="KW-0235">DNA replication</keyword>
<dbReference type="InterPro" id="IPR006141">
    <property type="entry name" value="Intein_N"/>
</dbReference>
<dbReference type="PANTHER" id="PTHR32294">
    <property type="entry name" value="DNA POLYMERASE III SUBUNIT ALPHA"/>
    <property type="match status" value="1"/>
</dbReference>
<dbReference type="Pfam" id="PF01336">
    <property type="entry name" value="tRNA_anti-codon"/>
    <property type="match status" value="1"/>
</dbReference>
<dbReference type="SUPFAM" id="SSF55608">
    <property type="entry name" value="Homing endonucleases"/>
    <property type="match status" value="1"/>
</dbReference>
<comment type="caution">
    <text evidence="13">The sequence shown here is derived from an EMBL/GenBank/DDBJ whole genome shotgun (WGS) entry which is preliminary data.</text>
</comment>
<evidence type="ECO:0000256" key="3">
    <source>
        <dbReference type="ARBA" id="ARBA00012417"/>
    </source>
</evidence>
<dbReference type="InterPro" id="IPR027434">
    <property type="entry name" value="Homing_endonucl"/>
</dbReference>
<keyword evidence="14" id="KW-1185">Reference proteome</keyword>
<evidence type="ECO:0000256" key="8">
    <source>
        <dbReference type="ARBA" id="ARBA00022813"/>
    </source>
</evidence>
<dbReference type="Pfam" id="PF07733">
    <property type="entry name" value="DNA_pol3_alpha"/>
    <property type="match status" value="1"/>
</dbReference>
<dbReference type="Gene3D" id="3.10.28.10">
    <property type="entry name" value="Homing endonucleases"/>
    <property type="match status" value="1"/>
</dbReference>
<dbReference type="PROSITE" id="PS50818">
    <property type="entry name" value="INTEIN_C_TER"/>
    <property type="match status" value="1"/>
</dbReference>
<dbReference type="Pfam" id="PF17657">
    <property type="entry name" value="DNA_pol3_finger"/>
    <property type="match status" value="1"/>
</dbReference>
<dbReference type="InterPro" id="IPR029460">
    <property type="entry name" value="DNAPol_HHH"/>
</dbReference>
<dbReference type="PANTHER" id="PTHR32294:SF0">
    <property type="entry name" value="DNA POLYMERASE III SUBUNIT ALPHA"/>
    <property type="match status" value="1"/>
</dbReference>
<dbReference type="EMBL" id="JADEWU010000078">
    <property type="protein sequence ID" value="MBE9146030.1"/>
    <property type="molecule type" value="Genomic_DNA"/>
</dbReference>
<dbReference type="InterPro" id="IPR004365">
    <property type="entry name" value="NA-bd_OB_tRNA"/>
</dbReference>
<keyword evidence="10" id="KW-0651">Protein splicing</keyword>
<dbReference type="Pfam" id="PF02811">
    <property type="entry name" value="PHP"/>
    <property type="match status" value="1"/>
</dbReference>
<dbReference type="RefSeq" id="WP_193871416.1">
    <property type="nucleotide sequence ID" value="NZ_JADEWU010000078.1"/>
</dbReference>
<evidence type="ECO:0000256" key="6">
    <source>
        <dbReference type="ARBA" id="ARBA00022695"/>
    </source>
</evidence>
<dbReference type="SUPFAM" id="SSF51294">
    <property type="entry name" value="Hedgehog/intein (Hint) domain"/>
    <property type="match status" value="1"/>
</dbReference>
<dbReference type="Pfam" id="PF14890">
    <property type="entry name" value="Intein_splicing"/>
    <property type="match status" value="1"/>
</dbReference>
<dbReference type="SUPFAM" id="SSF89550">
    <property type="entry name" value="PHP domain-like"/>
    <property type="match status" value="1"/>
</dbReference>
<keyword evidence="8" id="KW-0068">Autocatalytic cleavage</keyword>
<dbReference type="InterPro" id="IPR041931">
    <property type="entry name" value="DNA_pol3_alpha_thumb_dom"/>
</dbReference>
<proteinExistence type="inferred from homology"/>
<dbReference type="InterPro" id="IPR036844">
    <property type="entry name" value="Hint_dom_sf"/>
</dbReference>
<dbReference type="InterPro" id="IPR003586">
    <property type="entry name" value="Hint_dom_C"/>
</dbReference>
<dbReference type="InterPro" id="IPR004013">
    <property type="entry name" value="PHP_dom"/>
</dbReference>
<comment type="similarity">
    <text evidence="2">Belongs to the DNA polymerase type-C family. DnaE subfamily.</text>
</comment>
<evidence type="ECO:0000256" key="7">
    <source>
        <dbReference type="ARBA" id="ARBA00022705"/>
    </source>
</evidence>
<keyword evidence="5 13" id="KW-0808">Transferase</keyword>
<evidence type="ECO:0000256" key="2">
    <source>
        <dbReference type="ARBA" id="ARBA00009496"/>
    </source>
</evidence>
<dbReference type="InterPro" id="IPR016195">
    <property type="entry name" value="Pol/histidinol_Pase-like"/>
</dbReference>
<dbReference type="Proteomes" id="UP000640725">
    <property type="component" value="Unassembled WGS sequence"/>
</dbReference>
<dbReference type="InterPro" id="IPR006142">
    <property type="entry name" value="INTEIN"/>
</dbReference>
<dbReference type="InterPro" id="IPR011708">
    <property type="entry name" value="DNA_pol3_alpha_NTPase_dom"/>
</dbReference>
<protein>
    <recommendedName>
        <fullName evidence="4">DNA polymerase III subunit alpha</fullName>
        <ecNumber evidence="3">2.7.7.7</ecNumber>
    </recommendedName>
</protein>
<dbReference type="Pfam" id="PF14528">
    <property type="entry name" value="LAGLIDADG_3"/>
    <property type="match status" value="1"/>
</dbReference>
<evidence type="ECO:0000259" key="12">
    <source>
        <dbReference type="PROSITE" id="PS50819"/>
    </source>
</evidence>
<dbReference type="PRINTS" id="PR00379">
    <property type="entry name" value="INTEIN"/>
</dbReference>
<dbReference type="Gene3D" id="2.170.16.10">
    <property type="entry name" value="Hedgehog/Intein (Hint) domain"/>
    <property type="match status" value="2"/>
</dbReference>
<dbReference type="NCBIfam" id="TIGR01445">
    <property type="entry name" value="intein_Nterm"/>
    <property type="match status" value="1"/>
</dbReference>
<dbReference type="GO" id="GO:0003887">
    <property type="term" value="F:DNA-directed DNA polymerase activity"/>
    <property type="evidence" value="ECO:0007669"/>
    <property type="project" value="UniProtKB-EC"/>
</dbReference>
<comment type="subcellular location">
    <subcellularLocation>
        <location evidence="1">Cytoplasm</location>
    </subcellularLocation>
</comment>
<dbReference type="Gene3D" id="3.20.20.140">
    <property type="entry name" value="Metal-dependent hydrolases"/>
    <property type="match status" value="1"/>
</dbReference>
<name>A0ABR9UHT5_9CYAN</name>
<dbReference type="InterPro" id="IPR004042">
    <property type="entry name" value="Intein_endonuc_central"/>
</dbReference>
<dbReference type="SMART" id="SM00305">
    <property type="entry name" value="HintC"/>
    <property type="match status" value="1"/>
</dbReference>
<dbReference type="PROSITE" id="PS50817">
    <property type="entry name" value="INTEIN_N_TER"/>
    <property type="match status" value="1"/>
</dbReference>
<dbReference type="Gene3D" id="1.10.150.870">
    <property type="match status" value="1"/>
</dbReference>
<comment type="catalytic activity">
    <reaction evidence="11">
        <text>DNA(n) + a 2'-deoxyribonucleoside 5'-triphosphate = DNA(n+1) + diphosphate</text>
        <dbReference type="Rhea" id="RHEA:22508"/>
        <dbReference type="Rhea" id="RHEA-COMP:17339"/>
        <dbReference type="Rhea" id="RHEA-COMP:17340"/>
        <dbReference type="ChEBI" id="CHEBI:33019"/>
        <dbReference type="ChEBI" id="CHEBI:61560"/>
        <dbReference type="ChEBI" id="CHEBI:173112"/>
        <dbReference type="EC" id="2.7.7.7"/>
    </reaction>
</comment>
<dbReference type="InterPro" id="IPR003141">
    <property type="entry name" value="Pol/His_phosphatase_N"/>
</dbReference>
<dbReference type="SMART" id="SM00306">
    <property type="entry name" value="HintN"/>
    <property type="match status" value="1"/>
</dbReference>
<gene>
    <name evidence="13" type="primary">dnaE</name>
    <name evidence="13" type="ORF">IQ236_22825</name>
</gene>
<reference evidence="13 14" key="1">
    <citation type="submission" date="2020-10" db="EMBL/GenBank/DDBJ databases">
        <authorList>
            <person name="Castelo-Branco R."/>
            <person name="Eusebio N."/>
            <person name="Adriana R."/>
            <person name="Vieira A."/>
            <person name="Brugerolle De Fraissinette N."/>
            <person name="Rezende De Castro R."/>
            <person name="Schneider M.P."/>
            <person name="Vasconcelos V."/>
            <person name="Leao P.N."/>
        </authorList>
    </citation>
    <scope>NUCLEOTIDE SEQUENCE [LARGE SCALE GENOMIC DNA]</scope>
    <source>
        <strain evidence="13 14">LEGE 06226</strain>
    </source>
</reference>
<evidence type="ECO:0000256" key="10">
    <source>
        <dbReference type="ARBA" id="ARBA00023000"/>
    </source>
</evidence>
<keyword evidence="9" id="KW-0239">DNA-directed DNA polymerase</keyword>
<organism evidence="13 14">
    <name type="scientific">Planktothrix mougeotii LEGE 06226</name>
    <dbReference type="NCBI Taxonomy" id="1828728"/>
    <lineage>
        <taxon>Bacteria</taxon>
        <taxon>Bacillati</taxon>
        <taxon>Cyanobacteriota</taxon>
        <taxon>Cyanophyceae</taxon>
        <taxon>Oscillatoriophycideae</taxon>
        <taxon>Oscillatoriales</taxon>
        <taxon>Microcoleaceae</taxon>
        <taxon>Planktothrix</taxon>
    </lineage>
</organism>
<dbReference type="InterPro" id="IPR003587">
    <property type="entry name" value="Hint_dom_N"/>
</dbReference>
<evidence type="ECO:0000256" key="1">
    <source>
        <dbReference type="ARBA" id="ARBA00004496"/>
    </source>
</evidence>
<dbReference type="CDD" id="cd04485">
    <property type="entry name" value="DnaE_OBF"/>
    <property type="match status" value="1"/>
</dbReference>
<evidence type="ECO:0000256" key="4">
    <source>
        <dbReference type="ARBA" id="ARBA00019114"/>
    </source>
</evidence>
<sequence>MSFVGLHIHSDYSLLDGASQLPQLIDRALELGMPAIAVTDHGVMYGAIELIKTCRNKNIKPIIGNEMYVINGDIKVQDQKGEKRRKYHQVVLAKNSQGYKNLVKLTTISHLQGFQGKGIFARPCINKELLEQYHEGLIVTSACLGGEIPQAILQGRYDVARKVAQWYKDVFGEDFYLEIQDHGSPEDRMVNVEIVNISRELNIKIIATNDSHFISCNDVEAHDALLCINTQKLINEEKRMRYSGTEYLKSAEEMAQLFRDHLSDDIIQEAINNTVEVANKVEPYKGILGEPRIPDYPIPSDHTADTYLEEVTWKGLLERMNAKTRSEIKPIYKERLEYELKMMQQMGFSTYFLVVWDYIKFARDNNIPVGPGRGSAAGSLVAYALKITNIDPVFHGLLFERFLNPERKSMPDIDTDFCIERRDEMIKYVTDKYGEDKVAQIITFNRMTSKAVLKDVARVLGISYKKSDQMAKLIPVSRGKPTRLKVMISDQSPAPEFKEAYDHEDVAIHNDAGDEVGTIKVKQWLDMAIRIEGTNKTFGVHAAGVVISKQPLDEIVPLQRNNDGAVITQYYMEDLEAVGLLKMDFLGLKNLTMIQKAVDYIEEKYHHHIDPEKLPSDVEKRAQDAYKTHKKLPEDVLKTYKLLEKGDLDGIFQLESSGMMDIVKKLKPSCLDDISSILALYRPGPLDAGLIPQFIDRKHGRDEIRYDHPTLEPILKETYGILCFQEQIMKLAQDLAGYSLGQADILRRCLSGSTQIVDAATGKLVSLKEIAQSPEYWLGRKVFSLNLKTQNIIQQPITEIHPNGVRDIWQITTKTNHKIKATEDHLFYTVLGWKPLKSFKIGDRVGLAKTIPITNQSQISDAQIKLVAYLIGDGHLSTKSPSCSYFCNSDQELIDDFNNCAKELFGKPAPIDHQLHPGRKSVTYARIGFISSFNKWVDDHIKRAHSRDKELPEWVLTLSQEQLKLFLGTLWSTDGSFDTSIGHTDYTSTSPVLIKQIQHLLLRLGIVSLFNVKTIQYNGKPHISYRAQITGREDMLKFCELIKPNLSSYKTEQAELCYLLIKDKIRNQSKHTIPPEVITLIAQVKKSTRMTWDKIDQAVGVSRGTMSSGLNFQKTPSRSLSRHRVENFAIAFQNDQLKAIAESDVFWDEIVEIEYMGKEEVFDLSIPETHNFIANNFIAHNCMGKKKAEEMQKQRELFIDGATKNGVQQKLAEKLFEQMVQFAEYCFNKSHSMAYAYVTYETAYLKANYPVEYMAALLSANSGDTDKIQKYIESCQKSLGIKVIAPDINLSGMDFTPSDNSIIFGLSAIKNVGEGAIEHLLAERREGGEFKSYPDLCDRINLQVVNSRALEALIKCGALDKLNPNRRQAIDHLDKLISWAQSKAKDRAVGQQSIFDLLGGGTNTINTHEDAPKPAKIEDFTVQEKLQFEKELLGFYVSEHPLKSILESIIVEERVTLAELTDKKSKVKVVVVITSIKLHTTKKGDRMAFLQIEDLTGQMEAIVFPRTYQEIKTFPGENDVVLITGKLDKQEDKTQLIIDELQFANTLPRREKLPTPLLEDLEVEESEFMVLLHLKLEEIYDLTRLQKLHALLKEQSSGNQQQANIPIVATVKGEFQHNYKGVCLGRDFWIQNAEATLNSLKSAGFDAEIQPKIEPTLSSIF</sequence>
<dbReference type="NCBIfam" id="TIGR01443">
    <property type="entry name" value="intein_Cterm"/>
    <property type="match status" value="1"/>
</dbReference>
<dbReference type="SMART" id="SM00481">
    <property type="entry name" value="POLIIIAc"/>
    <property type="match status" value="1"/>
</dbReference>
<evidence type="ECO:0000313" key="14">
    <source>
        <dbReference type="Proteomes" id="UP000640725"/>
    </source>
</evidence>
<dbReference type="InterPro" id="IPR030934">
    <property type="entry name" value="Intein_C"/>
</dbReference>
<accession>A0ABR9UHT5</accession>
<dbReference type="CDD" id="cd00081">
    <property type="entry name" value="Hint"/>
    <property type="match status" value="2"/>
</dbReference>
<dbReference type="CDD" id="cd12113">
    <property type="entry name" value="PHP_PolIIIA_DnaE3"/>
    <property type="match status" value="1"/>
</dbReference>
<dbReference type="Gene3D" id="1.10.10.1600">
    <property type="entry name" value="Bacterial DNA polymerase III alpha subunit, thumb domain"/>
    <property type="match status" value="1"/>
</dbReference>
<dbReference type="Pfam" id="PF14579">
    <property type="entry name" value="HHH_6"/>
    <property type="match status" value="1"/>
</dbReference>
<feature type="domain" description="DOD-type homing endonuclease" evidence="12">
    <location>
        <begin position="866"/>
        <end position="1006"/>
    </location>
</feature>
<keyword evidence="6 13" id="KW-0548">Nucleotidyltransferase</keyword>
<evidence type="ECO:0000256" key="9">
    <source>
        <dbReference type="ARBA" id="ARBA00022932"/>
    </source>
</evidence>
<evidence type="ECO:0000256" key="11">
    <source>
        <dbReference type="ARBA" id="ARBA00049244"/>
    </source>
</evidence>
<dbReference type="InterPro" id="IPR004860">
    <property type="entry name" value="LAGLIDADG_dom"/>
</dbReference>
<dbReference type="PROSITE" id="PS50819">
    <property type="entry name" value="INTEIN_ENDONUCLEASE"/>
    <property type="match status" value="1"/>
</dbReference>
<evidence type="ECO:0000313" key="13">
    <source>
        <dbReference type="EMBL" id="MBE9146030.1"/>
    </source>
</evidence>